<keyword evidence="10" id="KW-1185">Reference proteome</keyword>
<dbReference type="AlphaFoldDB" id="S9SF53"/>
<dbReference type="Pfam" id="PF07568">
    <property type="entry name" value="HisKA_2"/>
    <property type="match status" value="1"/>
</dbReference>
<organism evidence="9 10">
    <name type="scientific">Rubellimicrobium thermophilum DSM 16684</name>
    <dbReference type="NCBI Taxonomy" id="1123069"/>
    <lineage>
        <taxon>Bacteria</taxon>
        <taxon>Pseudomonadati</taxon>
        <taxon>Pseudomonadota</taxon>
        <taxon>Alphaproteobacteria</taxon>
        <taxon>Rhodobacterales</taxon>
        <taxon>Roseobacteraceae</taxon>
        <taxon>Rubellimicrobium</taxon>
    </lineage>
</organism>
<dbReference type="PANTHER" id="PTHR41523:SF8">
    <property type="entry name" value="ETHYLENE RESPONSE SENSOR PROTEIN"/>
    <property type="match status" value="1"/>
</dbReference>
<evidence type="ECO:0000256" key="6">
    <source>
        <dbReference type="ARBA" id="ARBA00022777"/>
    </source>
</evidence>
<evidence type="ECO:0000256" key="3">
    <source>
        <dbReference type="ARBA" id="ARBA00022553"/>
    </source>
</evidence>
<dbReference type="GO" id="GO:0005524">
    <property type="term" value="F:ATP binding"/>
    <property type="evidence" value="ECO:0007669"/>
    <property type="project" value="UniProtKB-KW"/>
</dbReference>
<dbReference type="EC" id="2.7.13.3" evidence="2"/>
<keyword evidence="5" id="KW-0547">Nucleotide-binding</keyword>
<dbReference type="STRING" id="1123069.ruthe_01911"/>
<dbReference type="Gene3D" id="3.30.565.10">
    <property type="entry name" value="Histidine kinase-like ATPase, C-terminal domain"/>
    <property type="match status" value="1"/>
</dbReference>
<comment type="caution">
    <text evidence="9">The sequence shown here is derived from an EMBL/GenBank/DDBJ whole genome shotgun (WGS) entry which is preliminary data.</text>
</comment>
<reference evidence="9 10" key="1">
    <citation type="journal article" date="2013" name="Stand. Genomic Sci.">
        <title>Genome sequence of the reddish-pigmented Rubellimicrobium thermophilum type strain (DSM 16684(T)), a member of the Roseobacter clade.</title>
        <authorList>
            <person name="Fiebig A."/>
            <person name="Riedel T."/>
            <person name="Gronow S."/>
            <person name="Petersen J."/>
            <person name="Klenk H.P."/>
            <person name="Goker M."/>
        </authorList>
    </citation>
    <scope>NUCLEOTIDE SEQUENCE [LARGE SCALE GENOMIC DNA]</scope>
    <source>
        <strain evidence="9 10">DSM 16684</strain>
    </source>
</reference>
<evidence type="ECO:0000256" key="5">
    <source>
        <dbReference type="ARBA" id="ARBA00022741"/>
    </source>
</evidence>
<comment type="catalytic activity">
    <reaction evidence="1">
        <text>ATP + protein L-histidine = ADP + protein N-phospho-L-histidine.</text>
        <dbReference type="EC" id="2.7.13.3"/>
    </reaction>
</comment>
<accession>S9SF53</accession>
<dbReference type="InterPro" id="IPR011495">
    <property type="entry name" value="Sig_transdc_His_kin_sub2_dim/P"/>
</dbReference>
<gene>
    <name evidence="9" type="ORF">ruthe_01911</name>
</gene>
<dbReference type="HOGENOM" id="CLU_863003_0_0_5"/>
<dbReference type="EMBL" id="AOLV01000019">
    <property type="protein sequence ID" value="EPX84914.1"/>
    <property type="molecule type" value="Genomic_DNA"/>
</dbReference>
<protein>
    <recommendedName>
        <fullName evidence="2">histidine kinase</fullName>
        <ecNumber evidence="2">2.7.13.3</ecNumber>
    </recommendedName>
</protein>
<evidence type="ECO:0000256" key="4">
    <source>
        <dbReference type="ARBA" id="ARBA00022679"/>
    </source>
</evidence>
<evidence type="ECO:0000313" key="10">
    <source>
        <dbReference type="Proteomes" id="UP000015346"/>
    </source>
</evidence>
<keyword evidence="6 9" id="KW-0418">Kinase</keyword>
<dbReference type="OrthoDB" id="9816309at2"/>
<dbReference type="PANTHER" id="PTHR41523">
    <property type="entry name" value="TWO-COMPONENT SYSTEM SENSOR PROTEIN"/>
    <property type="match status" value="1"/>
</dbReference>
<keyword evidence="7" id="KW-0067">ATP-binding</keyword>
<proteinExistence type="predicted"/>
<feature type="domain" description="Signal transduction histidine kinase subgroup 2 dimerisation and phosphoacceptor" evidence="8">
    <location>
        <begin position="135"/>
        <end position="206"/>
    </location>
</feature>
<dbReference type="InterPro" id="IPR036890">
    <property type="entry name" value="HATPase_C_sf"/>
</dbReference>
<keyword evidence="3" id="KW-0597">Phosphoprotein</keyword>
<dbReference type="GO" id="GO:0004673">
    <property type="term" value="F:protein histidine kinase activity"/>
    <property type="evidence" value="ECO:0007669"/>
    <property type="project" value="UniProtKB-EC"/>
</dbReference>
<name>S9SF53_9RHOB</name>
<evidence type="ECO:0000256" key="7">
    <source>
        <dbReference type="ARBA" id="ARBA00022840"/>
    </source>
</evidence>
<dbReference type="RefSeq" id="WP_021097998.1">
    <property type="nucleotide sequence ID" value="NZ_KE557321.1"/>
</dbReference>
<dbReference type="SMR" id="S9SF53"/>
<dbReference type="Proteomes" id="UP000015346">
    <property type="component" value="Unassembled WGS sequence"/>
</dbReference>
<evidence type="ECO:0000256" key="1">
    <source>
        <dbReference type="ARBA" id="ARBA00000085"/>
    </source>
</evidence>
<sequence>MFIARHPTGPDDRLFAALEALADGALCLGQLLHDEAGRPSDLRLLRVGGRLATATGLVPAEKGLLGDLLREAGAEGDWLAACGETARSGEAQRFTLCIGGRRLSGRVVPTGEAGCLALAFAEETEAEALRRRNEELSHRVMNSFAVLSAIMAMEARAADPAARAPLRRLQGRVEVMSLLYRQIEGAGDGGLDAAAYLRSLAQSLARMQGPAVTVEVETAVSPLRLPARRAAPLGLLVNELMTGAADRAGGAALHLRLSLRPADGCGDGALRLTIEDDAPGAPGDPPPLAGAFAAELDSALEPGPGQTALTFRP</sequence>
<evidence type="ECO:0000313" key="9">
    <source>
        <dbReference type="EMBL" id="EPX84914.1"/>
    </source>
</evidence>
<evidence type="ECO:0000259" key="8">
    <source>
        <dbReference type="Pfam" id="PF07568"/>
    </source>
</evidence>
<keyword evidence="4" id="KW-0808">Transferase</keyword>
<evidence type="ECO:0000256" key="2">
    <source>
        <dbReference type="ARBA" id="ARBA00012438"/>
    </source>
</evidence>